<keyword evidence="4" id="KW-1185">Reference proteome</keyword>
<dbReference type="EMBL" id="JBFAUK010000002">
    <property type="protein sequence ID" value="MEV5505349.1"/>
    <property type="molecule type" value="Genomic_DNA"/>
</dbReference>
<keyword evidence="2" id="KW-0472">Membrane</keyword>
<name>A0ABV3JSR0_STRON</name>
<evidence type="ECO:0000256" key="2">
    <source>
        <dbReference type="SAM" id="Phobius"/>
    </source>
</evidence>
<sequence length="264" mass="27607">MSPEPTSSVYRQAAVASDGPRGAPPPAGARDRRRAARFRPGRRSAGLLLATAAVVYNDWLLEFWLPTGLDPRHSYVSELFAADQPFRVTFAIVELLAAVLVAGGALLARSAADDPWSRAGCRCLAAFGAASVADVVVPMRCAPSVEAGCEAVNPWHTTTSALVHAALFISMALFAVAARDGRSRWSALRRWIPWVPAGALVAAVSTVGPLFGHPGWHGVPQRAHLVLAGMWFALLATALLRAAPGGRGEAQTSSSGTAAGTSHS</sequence>
<feature type="transmembrane region" description="Helical" evidence="2">
    <location>
        <begin position="191"/>
        <end position="211"/>
    </location>
</feature>
<dbReference type="InterPro" id="IPR009339">
    <property type="entry name" value="DUF998"/>
</dbReference>
<protein>
    <submittedName>
        <fullName evidence="3">DUF998 domain-containing protein</fullName>
    </submittedName>
</protein>
<evidence type="ECO:0000313" key="4">
    <source>
        <dbReference type="Proteomes" id="UP001552594"/>
    </source>
</evidence>
<dbReference type="Proteomes" id="UP001552594">
    <property type="component" value="Unassembled WGS sequence"/>
</dbReference>
<keyword evidence="2" id="KW-0812">Transmembrane</keyword>
<feature type="transmembrane region" description="Helical" evidence="2">
    <location>
        <begin position="44"/>
        <end position="65"/>
    </location>
</feature>
<feature type="transmembrane region" description="Helical" evidence="2">
    <location>
        <begin position="85"/>
        <end position="107"/>
    </location>
</feature>
<feature type="transmembrane region" description="Helical" evidence="2">
    <location>
        <begin position="223"/>
        <end position="243"/>
    </location>
</feature>
<organism evidence="3 4">
    <name type="scientific">Streptomyces orinoci</name>
    <name type="common">Streptoverticillium orinoci</name>
    <dbReference type="NCBI Taxonomy" id="67339"/>
    <lineage>
        <taxon>Bacteria</taxon>
        <taxon>Bacillati</taxon>
        <taxon>Actinomycetota</taxon>
        <taxon>Actinomycetes</taxon>
        <taxon>Kitasatosporales</taxon>
        <taxon>Streptomycetaceae</taxon>
        <taxon>Streptomyces</taxon>
    </lineage>
</organism>
<reference evidence="3 4" key="1">
    <citation type="submission" date="2024-06" db="EMBL/GenBank/DDBJ databases">
        <title>The Natural Products Discovery Center: Release of the First 8490 Sequenced Strains for Exploring Actinobacteria Biosynthetic Diversity.</title>
        <authorList>
            <person name="Kalkreuter E."/>
            <person name="Kautsar S.A."/>
            <person name="Yang D."/>
            <person name="Bader C.D."/>
            <person name="Teijaro C.N."/>
            <person name="Fluegel L."/>
            <person name="Davis C.M."/>
            <person name="Simpson J.R."/>
            <person name="Lauterbach L."/>
            <person name="Steele A.D."/>
            <person name="Gui C."/>
            <person name="Meng S."/>
            <person name="Li G."/>
            <person name="Viehrig K."/>
            <person name="Ye F."/>
            <person name="Su P."/>
            <person name="Kiefer A.F."/>
            <person name="Nichols A."/>
            <person name="Cepeda A.J."/>
            <person name="Yan W."/>
            <person name="Fan B."/>
            <person name="Jiang Y."/>
            <person name="Adhikari A."/>
            <person name="Zheng C.-J."/>
            <person name="Schuster L."/>
            <person name="Cowan T.M."/>
            <person name="Smanski M.J."/>
            <person name="Chevrette M.G."/>
            <person name="De Carvalho L.P.S."/>
            <person name="Shen B."/>
        </authorList>
    </citation>
    <scope>NUCLEOTIDE SEQUENCE [LARGE SCALE GENOMIC DNA]</scope>
    <source>
        <strain evidence="3 4">NPDC052347</strain>
    </source>
</reference>
<comment type="caution">
    <text evidence="3">The sequence shown here is derived from an EMBL/GenBank/DDBJ whole genome shotgun (WGS) entry which is preliminary data.</text>
</comment>
<evidence type="ECO:0000313" key="3">
    <source>
        <dbReference type="EMBL" id="MEV5505349.1"/>
    </source>
</evidence>
<feature type="region of interest" description="Disordered" evidence="1">
    <location>
        <begin position="1"/>
        <end position="35"/>
    </location>
</feature>
<feature type="compositionally biased region" description="Polar residues" evidence="1">
    <location>
        <begin position="1"/>
        <end position="10"/>
    </location>
</feature>
<dbReference type="RefSeq" id="WP_241560935.1">
    <property type="nucleotide sequence ID" value="NZ_JBFAUK010000002.1"/>
</dbReference>
<proteinExistence type="predicted"/>
<accession>A0ABV3JSR0</accession>
<keyword evidence="2" id="KW-1133">Transmembrane helix</keyword>
<feature type="transmembrane region" description="Helical" evidence="2">
    <location>
        <begin position="159"/>
        <end position="179"/>
    </location>
</feature>
<evidence type="ECO:0000256" key="1">
    <source>
        <dbReference type="SAM" id="MobiDB-lite"/>
    </source>
</evidence>
<gene>
    <name evidence="3" type="ORF">AB0L16_02590</name>
</gene>
<dbReference type="Pfam" id="PF06197">
    <property type="entry name" value="DUF998"/>
    <property type="match status" value="1"/>
</dbReference>
<feature type="transmembrane region" description="Helical" evidence="2">
    <location>
        <begin position="119"/>
        <end position="139"/>
    </location>
</feature>